<proteinExistence type="inferred from homology"/>
<dbReference type="RefSeq" id="WP_187302679.1">
    <property type="nucleotide sequence ID" value="NZ_JACRYT010000005.1"/>
</dbReference>
<dbReference type="Proteomes" id="UP000602647">
    <property type="component" value="Unassembled WGS sequence"/>
</dbReference>
<dbReference type="Gene3D" id="3.40.630.190">
    <property type="entry name" value="LCP protein"/>
    <property type="match status" value="1"/>
</dbReference>
<dbReference type="PANTHER" id="PTHR33392">
    <property type="entry name" value="POLYISOPRENYL-TEICHOIC ACID--PEPTIDOGLYCAN TEICHOIC ACID TRANSFERASE TAGU"/>
    <property type="match status" value="1"/>
</dbReference>
<name>A0A923NKH2_9FIRM</name>
<dbReference type="EMBL" id="JACRYT010000005">
    <property type="protein sequence ID" value="MBC6679575.1"/>
    <property type="molecule type" value="Genomic_DNA"/>
</dbReference>
<dbReference type="Pfam" id="PF03816">
    <property type="entry name" value="LytR_cpsA_psr"/>
    <property type="match status" value="1"/>
</dbReference>
<gene>
    <name evidence="3" type="ORF">H9L42_07020</name>
</gene>
<evidence type="ECO:0000313" key="3">
    <source>
        <dbReference type="EMBL" id="MBC6679575.1"/>
    </source>
</evidence>
<sequence length="323" mass="36298">MLAVVIALDHEEVQKQNIQSTTEVEQMIYGDESLGIDAEVDESLKDYRNIVIYGLDAEDKDSASGHRSDAMMILSINKKTDAVKLFSVYRDTYLQINDDGTLDKTNHAYAYGGMRQSMKALNQNLDLNIREAITFNWKATADLVDALGGIEMDVQDNEIQFINQHLNGMGAEEQYITQSGTQTLSGRQAVAYSRIRYDSSDFKRNERMQAVLIATFKKAQTLGAGQLMSIMDDVVGEIDSNMSRNTMTEILSQIKELDIDENMGWPFKKQGWMHNEIYYCVPVTLASNVSELHARVFGQSGYVPTEFVQNVSSQIESISGYSQ</sequence>
<reference evidence="3" key="1">
    <citation type="submission" date="2020-08" db="EMBL/GenBank/DDBJ databases">
        <title>Genome public.</title>
        <authorList>
            <person name="Liu C."/>
            <person name="Sun Q."/>
        </authorList>
    </citation>
    <scope>NUCLEOTIDE SEQUENCE</scope>
    <source>
        <strain evidence="3">BX12</strain>
    </source>
</reference>
<accession>A0A923NKH2</accession>
<dbReference type="InterPro" id="IPR050922">
    <property type="entry name" value="LytR/CpsA/Psr_CW_biosynth"/>
</dbReference>
<evidence type="ECO:0000259" key="2">
    <source>
        <dbReference type="Pfam" id="PF03816"/>
    </source>
</evidence>
<dbReference type="InterPro" id="IPR004474">
    <property type="entry name" value="LytR_CpsA_psr"/>
</dbReference>
<comment type="similarity">
    <text evidence="1">Belongs to the LytR/CpsA/Psr (LCP) family.</text>
</comment>
<comment type="caution">
    <text evidence="3">The sequence shown here is derived from an EMBL/GenBank/DDBJ whole genome shotgun (WGS) entry which is preliminary data.</text>
</comment>
<keyword evidence="4" id="KW-1185">Reference proteome</keyword>
<dbReference type="PANTHER" id="PTHR33392:SF6">
    <property type="entry name" value="POLYISOPRENYL-TEICHOIC ACID--PEPTIDOGLYCAN TEICHOIC ACID TRANSFERASE TAGU"/>
    <property type="match status" value="1"/>
</dbReference>
<feature type="domain" description="Cell envelope-related transcriptional attenuator" evidence="2">
    <location>
        <begin position="67"/>
        <end position="220"/>
    </location>
</feature>
<dbReference type="AlphaFoldDB" id="A0A923NKH2"/>
<evidence type="ECO:0000256" key="1">
    <source>
        <dbReference type="ARBA" id="ARBA00006068"/>
    </source>
</evidence>
<dbReference type="NCBIfam" id="TIGR00350">
    <property type="entry name" value="lytR_cpsA_psr"/>
    <property type="match status" value="1"/>
</dbReference>
<evidence type="ECO:0000313" key="4">
    <source>
        <dbReference type="Proteomes" id="UP000602647"/>
    </source>
</evidence>
<protein>
    <submittedName>
        <fullName evidence="3">LCP family protein</fullName>
    </submittedName>
</protein>
<organism evidence="3 4">
    <name type="scientific">Zhenpiania hominis</name>
    <dbReference type="NCBI Taxonomy" id="2763644"/>
    <lineage>
        <taxon>Bacteria</taxon>
        <taxon>Bacillati</taxon>
        <taxon>Bacillota</taxon>
        <taxon>Clostridia</taxon>
        <taxon>Peptostreptococcales</taxon>
        <taxon>Anaerovoracaceae</taxon>
        <taxon>Zhenpiania</taxon>
    </lineage>
</organism>